<gene>
    <name evidence="1" type="ORF">ACE1CI_18355</name>
</gene>
<dbReference type="EMBL" id="JBHFNR010000131">
    <property type="protein sequence ID" value="MFB2894874.1"/>
    <property type="molecule type" value="Genomic_DNA"/>
</dbReference>
<evidence type="ECO:0000313" key="1">
    <source>
        <dbReference type="EMBL" id="MFB2894874.1"/>
    </source>
</evidence>
<dbReference type="RefSeq" id="WP_413264515.1">
    <property type="nucleotide sequence ID" value="NZ_JBHFNR010000131.1"/>
</dbReference>
<sequence>MQYRFHVVKMVHEKLNKARIDRSADAYGSQKRTAEELDVKARAKLFGSLTSSNSDLDNFY</sequence>
<comment type="caution">
    <text evidence="1">The sequence shown here is derived from an EMBL/GenBank/DDBJ whole genome shotgun (WGS) entry which is preliminary data.</text>
</comment>
<keyword evidence="2" id="KW-1185">Reference proteome</keyword>
<protein>
    <recommendedName>
        <fullName evidence="3">Transposase</fullName>
    </recommendedName>
</protein>
<name>A0ABV4XVC3_9CYAN</name>
<reference evidence="1 2" key="1">
    <citation type="submission" date="2024-09" db="EMBL/GenBank/DDBJ databases">
        <title>Floridaenema gen nov. (Aerosakkonemataceae, Aerosakkonematales ord. nov., Cyanobacteria) from benthic tropical and subtropical fresh waters, with the description of four new species.</title>
        <authorList>
            <person name="Moretto J.A."/>
            <person name="Berthold D.E."/>
            <person name="Lefler F.W."/>
            <person name="Huang I.-S."/>
            <person name="Laughinghouse H. IV."/>
        </authorList>
    </citation>
    <scope>NUCLEOTIDE SEQUENCE [LARGE SCALE GENOMIC DNA]</scope>
    <source>
        <strain evidence="1 2">BLCC-F50</strain>
    </source>
</reference>
<dbReference type="Proteomes" id="UP001576784">
    <property type="component" value="Unassembled WGS sequence"/>
</dbReference>
<evidence type="ECO:0008006" key="3">
    <source>
        <dbReference type="Google" id="ProtNLM"/>
    </source>
</evidence>
<accession>A0ABV4XVC3</accession>
<organism evidence="1 2">
    <name type="scientific">Floridaenema flaviceps BLCC-F50</name>
    <dbReference type="NCBI Taxonomy" id="3153642"/>
    <lineage>
        <taxon>Bacteria</taxon>
        <taxon>Bacillati</taxon>
        <taxon>Cyanobacteriota</taxon>
        <taxon>Cyanophyceae</taxon>
        <taxon>Oscillatoriophycideae</taxon>
        <taxon>Aerosakkonematales</taxon>
        <taxon>Aerosakkonemataceae</taxon>
        <taxon>Floridanema</taxon>
        <taxon>Floridanema flaviceps</taxon>
    </lineage>
</organism>
<evidence type="ECO:0000313" key="2">
    <source>
        <dbReference type="Proteomes" id="UP001576784"/>
    </source>
</evidence>
<proteinExistence type="predicted"/>